<feature type="chain" id="PRO_5024950239" description="Type 1 periplasmic binding fold superfamily protein" evidence="1">
    <location>
        <begin position="31"/>
        <end position="190"/>
    </location>
</feature>
<evidence type="ECO:0000313" key="2">
    <source>
        <dbReference type="EMBL" id="VXC17984.1"/>
    </source>
</evidence>
<dbReference type="Proteomes" id="UP000430202">
    <property type="component" value="Unassembled WGS sequence"/>
</dbReference>
<organism evidence="2 3">
    <name type="scientific">Maribacter litoralis</name>
    <dbReference type="NCBI Taxonomy" id="2059726"/>
    <lineage>
        <taxon>Bacteria</taxon>
        <taxon>Pseudomonadati</taxon>
        <taxon>Bacteroidota</taxon>
        <taxon>Flavobacteriia</taxon>
        <taxon>Flavobacteriales</taxon>
        <taxon>Flavobacteriaceae</taxon>
        <taxon>Maribacter</taxon>
    </lineage>
</organism>
<dbReference type="PROSITE" id="PS51257">
    <property type="entry name" value="PROKAR_LIPOPROTEIN"/>
    <property type="match status" value="1"/>
</dbReference>
<keyword evidence="1" id="KW-0732">Signal</keyword>
<gene>
    <name evidence="2" type="ORF">MARI151_60255</name>
</gene>
<reference evidence="2 3" key="1">
    <citation type="submission" date="2019-10" db="EMBL/GenBank/DDBJ databases">
        <authorList>
            <person name="Karimi E."/>
        </authorList>
    </citation>
    <scope>NUCLEOTIDE SEQUENCE [LARGE SCALE GENOMIC DNA]</scope>
    <source>
        <strain evidence="2">Maribacter sp. 151</strain>
    </source>
</reference>
<accession>A0A653WGB6</accession>
<dbReference type="AlphaFoldDB" id="A0A653WGB6"/>
<dbReference type="EMBL" id="CABWLR010000006">
    <property type="protein sequence ID" value="VXC17984.1"/>
    <property type="molecule type" value="Genomic_DNA"/>
</dbReference>
<evidence type="ECO:0000256" key="1">
    <source>
        <dbReference type="SAM" id="SignalP"/>
    </source>
</evidence>
<protein>
    <recommendedName>
        <fullName evidence="4">Type 1 periplasmic binding fold superfamily protein</fullName>
    </recommendedName>
</protein>
<name>A0A653WGB6_9FLAO</name>
<feature type="signal peptide" evidence="1">
    <location>
        <begin position="1"/>
        <end position="30"/>
    </location>
</feature>
<sequence>MKTSTTMKRNKTLKTVLALSLMATVMTSCSSDDDTPEIVNEEEIITTMKVSLTSTAGTATLQSQDLDGDGPDAPVVTADNLTANTTYSGSIVLLNETETPEEDITEEVEEEADEHQFFFGLTGSLSEVTYSDEDDDGNPVGIEFELTTGDAGTGTITITLRHEPTKPNDGTLADAGGETDIAQTFTVTVE</sequence>
<evidence type="ECO:0008006" key="4">
    <source>
        <dbReference type="Google" id="ProtNLM"/>
    </source>
</evidence>
<proteinExistence type="predicted"/>
<evidence type="ECO:0000313" key="3">
    <source>
        <dbReference type="Proteomes" id="UP000430202"/>
    </source>
</evidence>
<keyword evidence="3" id="KW-1185">Reference proteome</keyword>